<gene>
    <name evidence="2" type="ORF">BDK51DRAFT_38751</name>
</gene>
<proteinExistence type="predicted"/>
<dbReference type="EMBL" id="KZ997339">
    <property type="protein sequence ID" value="RKO87546.1"/>
    <property type="molecule type" value="Genomic_DNA"/>
</dbReference>
<reference evidence="3" key="1">
    <citation type="journal article" date="2018" name="Nat. Microbiol.">
        <title>Leveraging single-cell genomics to expand the fungal tree of life.</title>
        <authorList>
            <person name="Ahrendt S.R."/>
            <person name="Quandt C.A."/>
            <person name="Ciobanu D."/>
            <person name="Clum A."/>
            <person name="Salamov A."/>
            <person name="Andreopoulos B."/>
            <person name="Cheng J.F."/>
            <person name="Woyke T."/>
            <person name="Pelin A."/>
            <person name="Henrissat B."/>
            <person name="Reynolds N.K."/>
            <person name="Benny G.L."/>
            <person name="Smith M.E."/>
            <person name="James T.Y."/>
            <person name="Grigoriev I.V."/>
        </authorList>
    </citation>
    <scope>NUCLEOTIDE SEQUENCE [LARGE SCALE GENOMIC DNA]</scope>
</reference>
<dbReference type="Proteomes" id="UP000269721">
    <property type="component" value="Unassembled WGS sequence"/>
</dbReference>
<accession>A0A4P9WB94</accession>
<feature type="compositionally biased region" description="Basic and acidic residues" evidence="1">
    <location>
        <begin position="1"/>
        <end position="10"/>
    </location>
</feature>
<keyword evidence="3" id="KW-1185">Reference proteome</keyword>
<feature type="region of interest" description="Disordered" evidence="1">
    <location>
        <begin position="1"/>
        <end position="28"/>
    </location>
</feature>
<sequence>MFIGVPERKVTCPPPQPARRAPKPANLVEGPPLLPWKITATDNVEKNNATNAKANYPWRDGSPGHALDLEGSYMKSTEKNQKDIKRRPQLLRIKKTTKRTKIEDEDDETRWQVSLNLTSIMLNHFNFTFGAIHTNGRAACFEELMILPGSRRHEVALPLGFLDKSRSQLPAMKTIPRSKARGALTLSLPARSLSATRASSLYCPTRTRPTYKKGKGSRGARSPMLTATSAWIVFLILRHIDADWHLRSCQYELEIGGQFKAKAKPPPGIGAPPEQNLVLVRRVHDAN</sequence>
<dbReference type="AlphaFoldDB" id="A0A4P9WB94"/>
<organism evidence="2 3">
    <name type="scientific">Blyttiomyces helicus</name>
    <dbReference type="NCBI Taxonomy" id="388810"/>
    <lineage>
        <taxon>Eukaryota</taxon>
        <taxon>Fungi</taxon>
        <taxon>Fungi incertae sedis</taxon>
        <taxon>Chytridiomycota</taxon>
        <taxon>Chytridiomycota incertae sedis</taxon>
        <taxon>Chytridiomycetes</taxon>
        <taxon>Chytridiomycetes incertae sedis</taxon>
        <taxon>Blyttiomyces</taxon>
    </lineage>
</organism>
<evidence type="ECO:0000313" key="2">
    <source>
        <dbReference type="EMBL" id="RKO87546.1"/>
    </source>
</evidence>
<evidence type="ECO:0000256" key="1">
    <source>
        <dbReference type="SAM" id="MobiDB-lite"/>
    </source>
</evidence>
<protein>
    <submittedName>
        <fullName evidence="2">Uncharacterized protein</fullName>
    </submittedName>
</protein>
<evidence type="ECO:0000313" key="3">
    <source>
        <dbReference type="Proteomes" id="UP000269721"/>
    </source>
</evidence>
<name>A0A4P9WB94_9FUNG</name>